<keyword evidence="2" id="KW-0342">GTP-binding</keyword>
<protein>
    <recommendedName>
        <fullName evidence="3">Translation elongation factor EFG/EF2 domain-containing protein</fullName>
    </recommendedName>
</protein>
<evidence type="ECO:0000259" key="3">
    <source>
        <dbReference type="SMART" id="SM00889"/>
    </source>
</evidence>
<dbReference type="SMART" id="SM00889">
    <property type="entry name" value="EFG_IV"/>
    <property type="match status" value="1"/>
</dbReference>
<dbReference type="InterPro" id="IPR014721">
    <property type="entry name" value="Ribsml_uS5_D2-typ_fold_subgr"/>
</dbReference>
<proteinExistence type="predicted"/>
<dbReference type="GO" id="GO:0005525">
    <property type="term" value="F:GTP binding"/>
    <property type="evidence" value="ECO:0007669"/>
    <property type="project" value="UniProtKB-KW"/>
</dbReference>
<keyword evidence="1" id="KW-0547">Nucleotide-binding</keyword>
<evidence type="ECO:0000256" key="1">
    <source>
        <dbReference type="ARBA" id="ARBA00022741"/>
    </source>
</evidence>
<keyword evidence="5" id="KW-1185">Reference proteome</keyword>
<dbReference type="Proteomes" id="UP000238191">
    <property type="component" value="Unassembled WGS sequence"/>
</dbReference>
<comment type="caution">
    <text evidence="4">The sequence shown here is derived from an EMBL/GenBank/DDBJ whole genome shotgun (WGS) entry which is preliminary data.</text>
</comment>
<dbReference type="EMBL" id="MDEI01000007">
    <property type="protein sequence ID" value="PPU68325.1"/>
    <property type="molecule type" value="Genomic_DNA"/>
</dbReference>
<dbReference type="AlphaFoldDB" id="A0A2S7D3A6"/>
<name>A0A2S7D3A6_9XANT</name>
<gene>
    <name evidence="4" type="ORF">XpiCFBP4643_09725</name>
</gene>
<evidence type="ECO:0000256" key="2">
    <source>
        <dbReference type="ARBA" id="ARBA00023134"/>
    </source>
</evidence>
<reference evidence="5" key="1">
    <citation type="submission" date="2016-08" db="EMBL/GenBank/DDBJ databases">
        <authorList>
            <person name="Merda D."/>
            <person name="Briand M."/>
            <person name="Taghouti G."/>
            <person name="Carrere S."/>
            <person name="Gouzy J."/>
            <person name="Portier P."/>
            <person name="Jacques M.-A."/>
            <person name="Fischer-Le Saux M."/>
        </authorList>
    </citation>
    <scope>NUCLEOTIDE SEQUENCE [LARGE SCALE GENOMIC DNA]</scope>
    <source>
        <strain evidence="5">CFBP4643</strain>
    </source>
</reference>
<dbReference type="SUPFAM" id="SSF54211">
    <property type="entry name" value="Ribosomal protein S5 domain 2-like"/>
    <property type="match status" value="1"/>
</dbReference>
<organism evidence="4 5">
    <name type="scientific">Xanthomonas pisi</name>
    <dbReference type="NCBI Taxonomy" id="56457"/>
    <lineage>
        <taxon>Bacteria</taxon>
        <taxon>Pseudomonadati</taxon>
        <taxon>Pseudomonadota</taxon>
        <taxon>Gammaproteobacteria</taxon>
        <taxon>Lysobacterales</taxon>
        <taxon>Lysobacteraceae</taxon>
        <taxon>Xanthomonas</taxon>
    </lineage>
</organism>
<sequence length="122" mass="13465">MRTVRIRNRTTQTGRLIGQNSNRGRFAIVHIHFEPIANSEIEIVWAVESGSVPQECADAALSAVAELFSQGGPYDHLSFVNTRITFLAADHHPLDSSPVDYKSATAIALREALRVEGEYSEN</sequence>
<dbReference type="InterPro" id="IPR020568">
    <property type="entry name" value="Ribosomal_Su5_D2-typ_SF"/>
</dbReference>
<dbReference type="Pfam" id="PF03764">
    <property type="entry name" value="EFG_IV"/>
    <property type="match status" value="1"/>
</dbReference>
<evidence type="ECO:0000313" key="5">
    <source>
        <dbReference type="Proteomes" id="UP000238191"/>
    </source>
</evidence>
<dbReference type="Gene3D" id="3.30.230.10">
    <property type="match status" value="1"/>
</dbReference>
<feature type="domain" description="Translation elongation factor EFG/EF2" evidence="3">
    <location>
        <begin position="2"/>
        <end position="117"/>
    </location>
</feature>
<dbReference type="InterPro" id="IPR005517">
    <property type="entry name" value="Transl_elong_EFG/EF2_IV"/>
</dbReference>
<evidence type="ECO:0000313" key="4">
    <source>
        <dbReference type="EMBL" id="PPU68325.1"/>
    </source>
</evidence>
<accession>A0A2S7D3A6</accession>
<dbReference type="RefSeq" id="WP_084725913.1">
    <property type="nucleotide sequence ID" value="NZ_MDEI01000007.1"/>
</dbReference>